<dbReference type="AlphaFoldDB" id="A0A1I1D1X6"/>
<dbReference type="OrthoDB" id="9801899at2"/>
<dbReference type="EMBL" id="FOKY01000001">
    <property type="protein sequence ID" value="SFB68787.1"/>
    <property type="molecule type" value="Genomic_DNA"/>
</dbReference>
<dbReference type="InterPro" id="IPR036412">
    <property type="entry name" value="HAD-like_sf"/>
</dbReference>
<protein>
    <submittedName>
        <fullName evidence="1">Uncharacterized protein</fullName>
    </submittedName>
</protein>
<dbReference type="RefSeq" id="WP_092317386.1">
    <property type="nucleotide sequence ID" value="NZ_FOKY01000001.1"/>
</dbReference>
<keyword evidence="2" id="KW-1185">Reference proteome</keyword>
<dbReference type="InterPro" id="IPR023214">
    <property type="entry name" value="HAD_sf"/>
</dbReference>
<dbReference type="Proteomes" id="UP000240042">
    <property type="component" value="Unassembled WGS sequence"/>
</dbReference>
<proteinExistence type="predicted"/>
<dbReference type="PANTHER" id="PTHR42891:SF1">
    <property type="entry name" value="D-GLYCERO-BETA-D-MANNO-HEPTOSE-1,7-BISPHOSPHATE 7-PHOSPHATASE"/>
    <property type="match status" value="1"/>
</dbReference>
<evidence type="ECO:0000313" key="1">
    <source>
        <dbReference type="EMBL" id="SFB68787.1"/>
    </source>
</evidence>
<evidence type="ECO:0000313" key="2">
    <source>
        <dbReference type="Proteomes" id="UP000240042"/>
    </source>
</evidence>
<dbReference type="Gene3D" id="3.40.50.1000">
    <property type="entry name" value="HAD superfamily/HAD-like"/>
    <property type="match status" value="1"/>
</dbReference>
<organism evidence="1 2">
    <name type="scientific">Brevinema andersonii</name>
    <dbReference type="NCBI Taxonomy" id="34097"/>
    <lineage>
        <taxon>Bacteria</taxon>
        <taxon>Pseudomonadati</taxon>
        <taxon>Spirochaetota</taxon>
        <taxon>Spirochaetia</taxon>
        <taxon>Brevinematales</taxon>
        <taxon>Brevinemataceae</taxon>
        <taxon>Brevinema</taxon>
    </lineage>
</organism>
<dbReference type="InterPro" id="IPR004446">
    <property type="entry name" value="Heptose_bisP_phosphatase"/>
</dbReference>
<dbReference type="PANTHER" id="PTHR42891">
    <property type="entry name" value="D-GLYCERO-BETA-D-MANNO-HEPTOSE-1,7-BISPHOSPHATE 7-PHOSPHATASE"/>
    <property type="match status" value="1"/>
</dbReference>
<name>A0A1I1D1X6_BREAD</name>
<dbReference type="GO" id="GO:0016791">
    <property type="term" value="F:phosphatase activity"/>
    <property type="evidence" value="ECO:0007669"/>
    <property type="project" value="InterPro"/>
</dbReference>
<gene>
    <name evidence="1" type="ORF">SAMN02745150_00212</name>
</gene>
<sequence>MQLYFSPSIFQYIPDTFSDFGSDVFPETLKAGEILKAYNTPNTLKIWTLTAFTNYGRFFFHKVARLNRKNVRPAVFLNRDGTLNKNIDTLPSVDHFFLLPEMAHVLKKLNKSKFLSVITNQPMIAKGFVSFSEILLIHKKWKLF</sequence>
<dbReference type="STRING" id="34097.SAMN02745150_00212"/>
<dbReference type="SUPFAM" id="SSF56784">
    <property type="entry name" value="HAD-like"/>
    <property type="match status" value="1"/>
</dbReference>
<reference evidence="2" key="1">
    <citation type="submission" date="2016-10" db="EMBL/GenBank/DDBJ databases">
        <authorList>
            <person name="Varghese N."/>
            <person name="Submissions S."/>
        </authorList>
    </citation>
    <scope>NUCLEOTIDE SEQUENCE [LARGE SCALE GENOMIC DNA]</scope>
    <source>
        <strain evidence="2">ATCC 43811</strain>
    </source>
</reference>
<accession>A0A1I1D1X6</accession>
<dbReference type="GO" id="GO:0005975">
    <property type="term" value="P:carbohydrate metabolic process"/>
    <property type="evidence" value="ECO:0007669"/>
    <property type="project" value="InterPro"/>
</dbReference>